<dbReference type="PANTHER" id="PTHR14732:SF0">
    <property type="entry name" value="RNA POLYMERASE II SUBUNIT B1 CTD PHOSPHATASE RPAP2-RELATED"/>
    <property type="match status" value="1"/>
</dbReference>
<evidence type="ECO:0000259" key="14">
    <source>
        <dbReference type="PROSITE" id="PS51479"/>
    </source>
</evidence>
<dbReference type="GO" id="GO:0043175">
    <property type="term" value="F:RNA polymerase core enzyme binding"/>
    <property type="evidence" value="ECO:0007669"/>
    <property type="project" value="UniProtKB-UniRule"/>
</dbReference>
<evidence type="ECO:0000256" key="4">
    <source>
        <dbReference type="ARBA" id="ARBA00022771"/>
    </source>
</evidence>
<keyword evidence="8 12" id="KW-0539">Nucleus</keyword>
<evidence type="ECO:0000313" key="16">
    <source>
        <dbReference type="Proteomes" id="UP000189580"/>
    </source>
</evidence>
<keyword evidence="6 12" id="KW-0862">Zinc</keyword>
<dbReference type="PROSITE" id="PS51479">
    <property type="entry name" value="ZF_RTR1"/>
    <property type="match status" value="1"/>
</dbReference>
<evidence type="ECO:0000256" key="7">
    <source>
        <dbReference type="ARBA" id="ARBA00022912"/>
    </source>
</evidence>
<organism evidence="15 16">
    <name type="scientific">Sugiyamaella lignohabitans</name>
    <dbReference type="NCBI Taxonomy" id="796027"/>
    <lineage>
        <taxon>Eukaryota</taxon>
        <taxon>Fungi</taxon>
        <taxon>Dikarya</taxon>
        <taxon>Ascomycota</taxon>
        <taxon>Saccharomycotina</taxon>
        <taxon>Dipodascomycetes</taxon>
        <taxon>Dipodascales</taxon>
        <taxon>Trichomonascaceae</taxon>
        <taxon>Sugiyamaella</taxon>
    </lineage>
</organism>
<dbReference type="GO" id="GO:0008270">
    <property type="term" value="F:zinc ion binding"/>
    <property type="evidence" value="ECO:0007669"/>
    <property type="project" value="UniProtKB-KW"/>
</dbReference>
<dbReference type="GeneID" id="30033914"/>
<dbReference type="GO" id="GO:0005634">
    <property type="term" value="C:nucleus"/>
    <property type="evidence" value="ECO:0007669"/>
    <property type="project" value="UniProtKB-SubCell"/>
</dbReference>
<dbReference type="OrthoDB" id="2590500at2759"/>
<comment type="function">
    <text evidence="12">Putative RNA polymerase II subunit B1 C-terminal domain (CTD) phosphatase involved in RNA polymerase II transcription regulation.</text>
</comment>
<evidence type="ECO:0000256" key="13">
    <source>
        <dbReference type="SAM" id="MobiDB-lite"/>
    </source>
</evidence>
<name>A0A167EU39_9ASCO</name>
<dbReference type="PANTHER" id="PTHR14732">
    <property type="entry name" value="RNA POLYMERASE II SUBUNIT B1 CTD PHOSPHATASE RPAP2-RELATED"/>
    <property type="match status" value="1"/>
</dbReference>
<dbReference type="Pfam" id="PF04181">
    <property type="entry name" value="RPAP2_Rtr1"/>
    <property type="match status" value="1"/>
</dbReference>
<reference evidence="15 16" key="1">
    <citation type="submission" date="2016-02" db="EMBL/GenBank/DDBJ databases">
        <title>Complete genome sequence and transcriptome regulation of the pentose utilising yeast Sugiyamaella lignohabitans.</title>
        <authorList>
            <person name="Bellasio M."/>
            <person name="Peymann A."/>
            <person name="Valli M."/>
            <person name="Sipitzky M."/>
            <person name="Graf A."/>
            <person name="Sauer M."/>
            <person name="Marx H."/>
            <person name="Mattanovich D."/>
        </authorList>
    </citation>
    <scope>NUCLEOTIDE SEQUENCE [LARGE SCALE GENOMIC DNA]</scope>
    <source>
        <strain evidence="15 16">CBS 10342</strain>
    </source>
</reference>
<sequence>MSDTIFSMDTGDSTAHPKFATQQDAVINGVTHNVSANNSPSQSLIEMCRIIAKYSKPGFLSAGEASQILLSIVELMSDGVESDALKFSSRFLTGSDYEDIVVERNILHRCGYPICDKDPKGIHKAHQINYRTPKMILPSTYLSKYCTKEHYQASTFFASQLSDASLFSRKDVTLLPYGASTEYELQIALMEEVQVLSQSQNRSMQDIIQELKSLSLSKQQSQIDTLPSTQPRRYSSANPADPHLVDLSDQIKAFKIVERDPSIPTLDAGDEPIEEAIASGVEGYNSRFGRSV</sequence>
<keyword evidence="3 12" id="KW-0479">Metal-binding</keyword>
<evidence type="ECO:0000256" key="8">
    <source>
        <dbReference type="ARBA" id="ARBA00023242"/>
    </source>
</evidence>
<dbReference type="EC" id="3.1.3.16" evidence="12"/>
<feature type="region of interest" description="Disordered" evidence="13">
    <location>
        <begin position="219"/>
        <end position="242"/>
    </location>
</feature>
<comment type="catalytic activity">
    <reaction evidence="9 12">
        <text>O-phospho-L-seryl-[protein] + H2O = L-seryl-[protein] + phosphate</text>
        <dbReference type="Rhea" id="RHEA:20629"/>
        <dbReference type="Rhea" id="RHEA-COMP:9863"/>
        <dbReference type="Rhea" id="RHEA-COMP:11604"/>
        <dbReference type="ChEBI" id="CHEBI:15377"/>
        <dbReference type="ChEBI" id="CHEBI:29999"/>
        <dbReference type="ChEBI" id="CHEBI:43474"/>
        <dbReference type="ChEBI" id="CHEBI:83421"/>
        <dbReference type="EC" id="3.1.3.16"/>
    </reaction>
</comment>
<dbReference type="GO" id="GO:0005737">
    <property type="term" value="C:cytoplasm"/>
    <property type="evidence" value="ECO:0007669"/>
    <property type="project" value="TreeGrafter"/>
</dbReference>
<evidence type="ECO:0000256" key="12">
    <source>
        <dbReference type="RuleBase" id="RU367080"/>
    </source>
</evidence>
<dbReference type="AlphaFoldDB" id="A0A167EU39"/>
<comment type="catalytic activity">
    <reaction evidence="10 12">
        <text>O-phospho-L-threonyl-[protein] + H2O = L-threonyl-[protein] + phosphate</text>
        <dbReference type="Rhea" id="RHEA:47004"/>
        <dbReference type="Rhea" id="RHEA-COMP:11060"/>
        <dbReference type="Rhea" id="RHEA-COMP:11605"/>
        <dbReference type="ChEBI" id="CHEBI:15377"/>
        <dbReference type="ChEBI" id="CHEBI:30013"/>
        <dbReference type="ChEBI" id="CHEBI:43474"/>
        <dbReference type="ChEBI" id="CHEBI:61977"/>
        <dbReference type="EC" id="3.1.3.16"/>
    </reaction>
</comment>
<comment type="similarity">
    <text evidence="2 11 12">Belongs to the RPAP2 family.</text>
</comment>
<keyword evidence="7 12" id="KW-0904">Protein phosphatase</keyword>
<dbReference type="Gene3D" id="1.25.40.820">
    <property type="match status" value="1"/>
</dbReference>
<evidence type="ECO:0000256" key="5">
    <source>
        <dbReference type="ARBA" id="ARBA00022801"/>
    </source>
</evidence>
<evidence type="ECO:0000256" key="10">
    <source>
        <dbReference type="ARBA" id="ARBA00048336"/>
    </source>
</evidence>
<dbReference type="Proteomes" id="UP000189580">
    <property type="component" value="Chromosome b"/>
</dbReference>
<evidence type="ECO:0000256" key="6">
    <source>
        <dbReference type="ARBA" id="ARBA00022833"/>
    </source>
</evidence>
<dbReference type="InterPro" id="IPR007308">
    <property type="entry name" value="Rtr1/RPAP2_dom"/>
</dbReference>
<dbReference type="GO" id="GO:0008420">
    <property type="term" value="F:RNA polymerase II CTD heptapeptide repeat phosphatase activity"/>
    <property type="evidence" value="ECO:0007669"/>
    <property type="project" value="UniProtKB-UniRule"/>
</dbReference>
<evidence type="ECO:0000256" key="11">
    <source>
        <dbReference type="PROSITE-ProRule" id="PRU00812"/>
    </source>
</evidence>
<dbReference type="InterPro" id="IPR039693">
    <property type="entry name" value="Rtr1/RPAP2"/>
</dbReference>
<keyword evidence="4 12" id="KW-0863">Zinc-finger</keyword>
<gene>
    <name evidence="15" type="primary">RTR1</name>
    <name evidence="15" type="ORF">AWJ20_2046</name>
</gene>
<keyword evidence="5 12" id="KW-0378">Hydrolase</keyword>
<dbReference type="RefSeq" id="XP_018736933.1">
    <property type="nucleotide sequence ID" value="XM_018878973.1"/>
</dbReference>
<evidence type="ECO:0000256" key="9">
    <source>
        <dbReference type="ARBA" id="ARBA00047761"/>
    </source>
</evidence>
<evidence type="ECO:0000256" key="2">
    <source>
        <dbReference type="ARBA" id="ARBA00005676"/>
    </source>
</evidence>
<comment type="subcellular location">
    <subcellularLocation>
        <location evidence="1 12">Nucleus</location>
    </subcellularLocation>
</comment>
<dbReference type="InterPro" id="IPR038534">
    <property type="entry name" value="Rtr1/RPAP2_sf"/>
</dbReference>
<dbReference type="EMBL" id="CP014503">
    <property type="protein sequence ID" value="ANB14456.1"/>
    <property type="molecule type" value="Genomic_DNA"/>
</dbReference>
<feature type="domain" description="RTR1-type" evidence="14">
    <location>
        <begin position="87"/>
        <end position="170"/>
    </location>
</feature>
<evidence type="ECO:0000313" key="15">
    <source>
        <dbReference type="EMBL" id="ANB14456.1"/>
    </source>
</evidence>
<protein>
    <recommendedName>
        <fullName evidence="12">RNA polymerase II subunit B1 CTD phosphatase RPAP2 homolog</fullName>
        <ecNumber evidence="12">3.1.3.16</ecNumber>
    </recommendedName>
</protein>
<evidence type="ECO:0000256" key="1">
    <source>
        <dbReference type="ARBA" id="ARBA00004123"/>
    </source>
</evidence>
<evidence type="ECO:0000256" key="3">
    <source>
        <dbReference type="ARBA" id="ARBA00022723"/>
    </source>
</evidence>
<feature type="compositionally biased region" description="Polar residues" evidence="13">
    <location>
        <begin position="223"/>
        <end position="238"/>
    </location>
</feature>
<dbReference type="KEGG" id="slb:AWJ20_2046"/>
<proteinExistence type="inferred from homology"/>
<accession>A0A167EU39</accession>
<keyword evidence="16" id="KW-1185">Reference proteome</keyword>